<dbReference type="Proteomes" id="UP000266861">
    <property type="component" value="Unassembled WGS sequence"/>
</dbReference>
<gene>
    <name evidence="2" type="ORF">Glove_46g174</name>
</gene>
<name>A0A397JEN4_9GLOM</name>
<reference evidence="2 3" key="1">
    <citation type="submission" date="2018-08" db="EMBL/GenBank/DDBJ databases">
        <title>Genome and evolution of the arbuscular mycorrhizal fungus Diversispora epigaea (formerly Glomus versiforme) and its bacterial endosymbionts.</title>
        <authorList>
            <person name="Sun X."/>
            <person name="Fei Z."/>
            <person name="Harrison M."/>
        </authorList>
    </citation>
    <scope>NUCLEOTIDE SEQUENCE [LARGE SCALE GENOMIC DNA]</scope>
    <source>
        <strain evidence="2 3">IT104</strain>
    </source>
</reference>
<sequence>MGRRSKQKNHLLNISKCKYKSNLNDSSNNNSSNNDSSSDDSSSECEIIWANQELDDNPENTIKKLFHGTKNLPSKRPVKYNGNSIRTKKRKKAKAKKMATKNGRTIDQLFLPTSQTNETSETNLHNDENSETDNDNNNNQLETSDMEIDVDKLIHLTKSKLQDKTLPPNQQWRISATLQYLRLLKFNYKKIDASLYVARQLGKNKYFAQQLQS</sequence>
<comment type="caution">
    <text evidence="2">The sequence shown here is derived from an EMBL/GenBank/DDBJ whole genome shotgun (WGS) entry which is preliminary data.</text>
</comment>
<dbReference type="OrthoDB" id="2490724at2759"/>
<protein>
    <submittedName>
        <fullName evidence="2">Uncharacterized protein</fullName>
    </submittedName>
</protein>
<feature type="compositionally biased region" description="Low complexity" evidence="1">
    <location>
        <begin position="21"/>
        <end position="36"/>
    </location>
</feature>
<feature type="region of interest" description="Disordered" evidence="1">
    <location>
        <begin position="20"/>
        <end position="43"/>
    </location>
</feature>
<proteinExistence type="predicted"/>
<dbReference type="EMBL" id="PQFF01000043">
    <property type="protein sequence ID" value="RHZ86795.1"/>
    <property type="molecule type" value="Genomic_DNA"/>
</dbReference>
<dbReference type="AlphaFoldDB" id="A0A397JEN4"/>
<evidence type="ECO:0000313" key="3">
    <source>
        <dbReference type="Proteomes" id="UP000266861"/>
    </source>
</evidence>
<evidence type="ECO:0000256" key="1">
    <source>
        <dbReference type="SAM" id="MobiDB-lite"/>
    </source>
</evidence>
<evidence type="ECO:0000313" key="2">
    <source>
        <dbReference type="EMBL" id="RHZ86795.1"/>
    </source>
</evidence>
<feature type="compositionally biased region" description="Polar residues" evidence="1">
    <location>
        <begin position="111"/>
        <end position="123"/>
    </location>
</feature>
<organism evidence="2 3">
    <name type="scientific">Diversispora epigaea</name>
    <dbReference type="NCBI Taxonomy" id="1348612"/>
    <lineage>
        <taxon>Eukaryota</taxon>
        <taxon>Fungi</taxon>
        <taxon>Fungi incertae sedis</taxon>
        <taxon>Mucoromycota</taxon>
        <taxon>Glomeromycotina</taxon>
        <taxon>Glomeromycetes</taxon>
        <taxon>Diversisporales</taxon>
        <taxon>Diversisporaceae</taxon>
        <taxon>Diversispora</taxon>
    </lineage>
</organism>
<keyword evidence="3" id="KW-1185">Reference proteome</keyword>
<feature type="compositionally biased region" description="Basic residues" evidence="1">
    <location>
        <begin position="86"/>
        <end position="99"/>
    </location>
</feature>
<accession>A0A397JEN4</accession>
<feature type="region of interest" description="Disordered" evidence="1">
    <location>
        <begin position="67"/>
        <end position="144"/>
    </location>
</feature>